<evidence type="ECO:0000256" key="2">
    <source>
        <dbReference type="ARBA" id="ARBA00004418"/>
    </source>
</evidence>
<dbReference type="EMBL" id="DSOV01000061">
    <property type="protein sequence ID" value="HEN43413.1"/>
    <property type="molecule type" value="Genomic_DNA"/>
</dbReference>
<reference evidence="18" key="1">
    <citation type="journal article" date="2020" name="mSystems">
        <title>Genome- and Community-Level Interaction Insights into Carbon Utilization and Element Cycling Functions of Hydrothermarchaeota in Hydrothermal Sediment.</title>
        <authorList>
            <person name="Zhou Z."/>
            <person name="Liu Y."/>
            <person name="Xu W."/>
            <person name="Pan J."/>
            <person name="Luo Z.H."/>
            <person name="Li M."/>
        </authorList>
    </citation>
    <scope>NUCLEOTIDE SEQUENCE [LARGE SCALE GENOMIC DNA]</scope>
    <source>
        <strain evidence="18">SpSt-349</strain>
    </source>
</reference>
<feature type="domain" description="PDZ" evidence="17">
    <location>
        <begin position="250"/>
        <end position="346"/>
    </location>
</feature>
<comment type="caution">
    <text evidence="18">The sequence shown here is derived from an EMBL/GenBank/DDBJ whole genome shotgun (WGS) entry which is preliminary data.</text>
</comment>
<dbReference type="Pfam" id="PF13365">
    <property type="entry name" value="Trypsin_2"/>
    <property type="match status" value="1"/>
</dbReference>
<evidence type="ECO:0000256" key="6">
    <source>
        <dbReference type="ARBA" id="ARBA00022670"/>
    </source>
</evidence>
<dbReference type="PANTHER" id="PTHR22939">
    <property type="entry name" value="SERINE PROTEASE FAMILY S1C HTRA-RELATED"/>
    <property type="match status" value="1"/>
</dbReference>
<feature type="active site" description="Charge relay system" evidence="14">
    <location>
        <position position="110"/>
    </location>
</feature>
<keyword evidence="7 16" id="KW-0732">Signal</keyword>
<evidence type="ECO:0000313" key="18">
    <source>
        <dbReference type="EMBL" id="HEN43413.1"/>
    </source>
</evidence>
<evidence type="ECO:0000256" key="1">
    <source>
        <dbReference type="ARBA" id="ARBA00001772"/>
    </source>
</evidence>
<feature type="binding site" evidence="15">
    <location>
        <position position="110"/>
    </location>
    <ligand>
        <name>substrate</name>
    </ligand>
</feature>
<feature type="chain" id="PRO_5039180978" description="Probable periplasmic serine endoprotease DegP-like" evidence="16">
    <location>
        <begin position="23"/>
        <end position="463"/>
    </location>
</feature>
<feature type="active site" description="Charge relay system" evidence="14">
    <location>
        <position position="140"/>
    </location>
</feature>
<dbReference type="AlphaFoldDB" id="A0A831U6R3"/>
<sequence>MKLVSLRFFKEIILAACLVVMAAGESPAKILAPDFVALADRLKPTVVNISTTKTLTPQHRMRRQPSPFSDPFQDFFERFFEEMPRRPQRERSLGSGFIISDQGFIITNNHVIAGADEIKVRLSDGREFKAEVKGTDEKLDLALIKIDARENLPVAELGDSGQIKVGEWVMAIGNPFGLAQTVTAGIVSATGRVIGSGPYDDFIQTDASINPGNSGGPLFNAEGKVIGINTAIVAGGQGIGFAIPVNMAKEVLPQLEEKGKVTRGWLGVTMQPMSAELARSFGLDGDKGALVADVVKDGPAAKAGIRNGDVILEFDGKVIHEMNELPRIVAATPVGKTVRIKVLRDGKPREFTVAVGRLADEGDGNDQKSADDALGLTVRELTRDLAARMGLKESQGVVVTGVRPGSIAELGGFLPGDIIREIGGKPVATVEEYERLIKEYGKGEVVRFLLRRGDSNYYLALRF</sequence>
<dbReference type="GO" id="GO:0004252">
    <property type="term" value="F:serine-type endopeptidase activity"/>
    <property type="evidence" value="ECO:0007669"/>
    <property type="project" value="InterPro"/>
</dbReference>
<comment type="similarity">
    <text evidence="3">Belongs to the peptidase S1C family.</text>
</comment>
<dbReference type="GO" id="GO:0006508">
    <property type="term" value="P:proteolysis"/>
    <property type="evidence" value="ECO:0007669"/>
    <property type="project" value="UniProtKB-KW"/>
</dbReference>
<dbReference type="PROSITE" id="PS50106">
    <property type="entry name" value="PDZ"/>
    <property type="match status" value="2"/>
</dbReference>
<accession>A0A831U6R3</accession>
<comment type="catalytic activity">
    <reaction evidence="1">
        <text>Acts on substrates that are at least partially unfolded. The cleavage site P1 residue is normally between a pair of hydrophobic residues, such as Val-|-Val.</text>
        <dbReference type="EC" id="3.4.21.107"/>
    </reaction>
</comment>
<evidence type="ECO:0000256" key="12">
    <source>
        <dbReference type="ARBA" id="ARBA00023016"/>
    </source>
</evidence>
<evidence type="ECO:0000256" key="11">
    <source>
        <dbReference type="ARBA" id="ARBA00022825"/>
    </source>
</evidence>
<evidence type="ECO:0000256" key="4">
    <source>
        <dbReference type="ARBA" id="ARBA00013035"/>
    </source>
</evidence>
<dbReference type="PANTHER" id="PTHR22939:SF130">
    <property type="entry name" value="PERIPLASMIC SERINE ENDOPROTEASE DEGP-LIKE-RELATED"/>
    <property type="match status" value="1"/>
</dbReference>
<dbReference type="EC" id="3.4.21.107" evidence="4"/>
<dbReference type="InterPro" id="IPR009003">
    <property type="entry name" value="Peptidase_S1_PA"/>
</dbReference>
<dbReference type="Pfam" id="PF13180">
    <property type="entry name" value="PDZ_2"/>
    <property type="match status" value="1"/>
</dbReference>
<keyword evidence="12" id="KW-0346">Stress response</keyword>
<evidence type="ECO:0000256" key="16">
    <source>
        <dbReference type="SAM" id="SignalP"/>
    </source>
</evidence>
<organism evidence="18">
    <name type="scientific">Geobacter metallireducens</name>
    <dbReference type="NCBI Taxonomy" id="28232"/>
    <lineage>
        <taxon>Bacteria</taxon>
        <taxon>Pseudomonadati</taxon>
        <taxon>Thermodesulfobacteriota</taxon>
        <taxon>Desulfuromonadia</taxon>
        <taxon>Geobacterales</taxon>
        <taxon>Geobacteraceae</taxon>
        <taxon>Geobacter</taxon>
    </lineage>
</organism>
<feature type="binding site" evidence="15">
    <location>
        <begin position="230"/>
        <end position="234"/>
    </location>
    <ligand>
        <name>substrate</name>
    </ligand>
</feature>
<proteinExistence type="inferred from homology"/>
<dbReference type="CDD" id="cd10839">
    <property type="entry name" value="cpPDZ1_DegP-like"/>
    <property type="match status" value="1"/>
</dbReference>
<dbReference type="Pfam" id="PF17820">
    <property type="entry name" value="PDZ_6"/>
    <property type="match status" value="1"/>
</dbReference>
<keyword evidence="9" id="KW-0574">Periplasm</keyword>
<dbReference type="PRINTS" id="PR00834">
    <property type="entry name" value="PROTEASES2C"/>
</dbReference>
<evidence type="ECO:0000256" key="14">
    <source>
        <dbReference type="PIRSR" id="PIRSR611782-1"/>
    </source>
</evidence>
<feature type="active site" description="Charge relay system" evidence="14">
    <location>
        <position position="214"/>
    </location>
</feature>
<feature type="binding site" evidence="15">
    <location>
        <position position="140"/>
    </location>
    <ligand>
        <name>substrate</name>
    </ligand>
</feature>
<dbReference type="NCBIfam" id="TIGR02037">
    <property type="entry name" value="degP_htrA_DO"/>
    <property type="match status" value="1"/>
</dbReference>
<keyword evidence="10" id="KW-0378">Hydrolase</keyword>
<name>A0A831U6R3_GEOME</name>
<keyword evidence="8" id="KW-0677">Repeat</keyword>
<dbReference type="Gene3D" id="2.40.10.120">
    <property type="match status" value="1"/>
</dbReference>
<feature type="binding site" evidence="15">
    <location>
        <begin position="212"/>
        <end position="214"/>
    </location>
    <ligand>
        <name>substrate</name>
    </ligand>
</feature>
<feature type="domain" description="PDZ" evidence="17">
    <location>
        <begin position="367"/>
        <end position="452"/>
    </location>
</feature>
<dbReference type="SUPFAM" id="SSF50494">
    <property type="entry name" value="Trypsin-like serine proteases"/>
    <property type="match status" value="1"/>
</dbReference>
<evidence type="ECO:0000256" key="9">
    <source>
        <dbReference type="ARBA" id="ARBA00022764"/>
    </source>
</evidence>
<gene>
    <name evidence="18" type="ORF">ENQ87_13775</name>
</gene>
<evidence type="ECO:0000256" key="10">
    <source>
        <dbReference type="ARBA" id="ARBA00022801"/>
    </source>
</evidence>
<dbReference type="SUPFAM" id="SSF50156">
    <property type="entry name" value="PDZ domain-like"/>
    <property type="match status" value="2"/>
</dbReference>
<feature type="signal peptide" evidence="16">
    <location>
        <begin position="1"/>
        <end position="22"/>
    </location>
</feature>
<evidence type="ECO:0000256" key="3">
    <source>
        <dbReference type="ARBA" id="ARBA00010541"/>
    </source>
</evidence>
<dbReference type="GO" id="GO:0042597">
    <property type="term" value="C:periplasmic space"/>
    <property type="evidence" value="ECO:0007669"/>
    <property type="project" value="UniProtKB-SubCell"/>
</dbReference>
<dbReference type="Gene3D" id="2.30.42.10">
    <property type="match status" value="2"/>
</dbReference>
<comment type="subcellular location">
    <subcellularLocation>
        <location evidence="2">Periplasm</location>
    </subcellularLocation>
</comment>
<dbReference type="SMART" id="SM00228">
    <property type="entry name" value="PDZ"/>
    <property type="match status" value="2"/>
</dbReference>
<dbReference type="InterPro" id="IPR036034">
    <property type="entry name" value="PDZ_sf"/>
</dbReference>
<evidence type="ECO:0000259" key="17">
    <source>
        <dbReference type="PROSITE" id="PS50106"/>
    </source>
</evidence>
<evidence type="ECO:0000256" key="7">
    <source>
        <dbReference type="ARBA" id="ARBA00022729"/>
    </source>
</evidence>
<keyword evidence="6 18" id="KW-0645">Protease</keyword>
<evidence type="ECO:0000256" key="8">
    <source>
        <dbReference type="ARBA" id="ARBA00022737"/>
    </source>
</evidence>
<protein>
    <recommendedName>
        <fullName evidence="5">Probable periplasmic serine endoprotease DegP-like</fullName>
        <ecNumber evidence="4">3.4.21.107</ecNumber>
    </recommendedName>
    <alternativeName>
        <fullName evidence="13">Protease Do</fullName>
    </alternativeName>
</protein>
<evidence type="ECO:0000256" key="15">
    <source>
        <dbReference type="PIRSR" id="PIRSR611782-2"/>
    </source>
</evidence>
<keyword evidence="11" id="KW-0720">Serine protease</keyword>
<dbReference type="FunFam" id="2.40.10.120:FF:000007">
    <property type="entry name" value="Periplasmic serine endoprotease DegP-like"/>
    <property type="match status" value="1"/>
</dbReference>
<dbReference type="InterPro" id="IPR001940">
    <property type="entry name" value="Peptidase_S1C"/>
</dbReference>
<dbReference type="InterPro" id="IPR041489">
    <property type="entry name" value="PDZ_6"/>
</dbReference>
<dbReference type="InterPro" id="IPR001478">
    <property type="entry name" value="PDZ"/>
</dbReference>
<evidence type="ECO:0000256" key="13">
    <source>
        <dbReference type="ARBA" id="ARBA00032850"/>
    </source>
</evidence>
<dbReference type="InterPro" id="IPR011782">
    <property type="entry name" value="Pept_S1C_Do"/>
</dbReference>
<evidence type="ECO:0000256" key="5">
    <source>
        <dbReference type="ARBA" id="ARBA00013958"/>
    </source>
</evidence>